<gene>
    <name evidence="1" type="ORF">C440_04908</name>
</gene>
<comment type="caution">
    <text evidence="1">The sequence shown here is derived from an EMBL/GenBank/DDBJ whole genome shotgun (WGS) entry which is preliminary data.</text>
</comment>
<dbReference type="RefSeq" id="WP_008318797.1">
    <property type="nucleotide sequence ID" value="NZ_AOLN01000007.1"/>
</dbReference>
<dbReference type="Proteomes" id="UP000011550">
    <property type="component" value="Unassembled WGS sequence"/>
</dbReference>
<evidence type="ECO:0000313" key="2">
    <source>
        <dbReference type="Proteomes" id="UP000011550"/>
    </source>
</evidence>
<accession>M0ILX2</accession>
<organism evidence="1 2">
    <name type="scientific">Haloferax mucosum ATCC BAA-1512</name>
    <dbReference type="NCBI Taxonomy" id="662479"/>
    <lineage>
        <taxon>Archaea</taxon>
        <taxon>Methanobacteriati</taxon>
        <taxon>Methanobacteriota</taxon>
        <taxon>Stenosarchaea group</taxon>
        <taxon>Halobacteria</taxon>
        <taxon>Halobacteriales</taxon>
        <taxon>Haloferacaceae</taxon>
        <taxon>Haloferax</taxon>
    </lineage>
</organism>
<reference evidence="1 2" key="1">
    <citation type="journal article" date="2014" name="PLoS Genet.">
        <title>Phylogenetically driven sequencing of extremely halophilic archaea reveals strategies for static and dynamic osmo-response.</title>
        <authorList>
            <person name="Becker E.A."/>
            <person name="Seitzer P.M."/>
            <person name="Tritt A."/>
            <person name="Larsen D."/>
            <person name="Krusor M."/>
            <person name="Yao A.I."/>
            <person name="Wu D."/>
            <person name="Madern D."/>
            <person name="Eisen J.A."/>
            <person name="Darling A.E."/>
            <person name="Facciotti M.T."/>
        </authorList>
    </citation>
    <scope>NUCLEOTIDE SEQUENCE [LARGE SCALE GENOMIC DNA]</scope>
    <source>
        <strain evidence="1 2">ATCC BAA-1512</strain>
    </source>
</reference>
<sequence length="132" mass="14704">MSDTTHPPTWEEGVVEETCHPSHAREEWVAYIDDVYAAIAENINIEEMIASDEAEVIVQPEAVVVVARNDPIWYDDVVGAVSWEMDYDEAYAVVDAAYTAITMDACSRVGGDEKYPFGWSNAFALSHEDVDL</sequence>
<name>M0ILX2_9EURY</name>
<dbReference type="PATRIC" id="fig|662479.7.peg.1005"/>
<dbReference type="STRING" id="662479.C440_04908"/>
<protein>
    <submittedName>
        <fullName evidence="1">Uncharacterized protein</fullName>
    </submittedName>
</protein>
<dbReference type="AlphaFoldDB" id="M0ILX2"/>
<keyword evidence="2" id="KW-1185">Reference proteome</keyword>
<evidence type="ECO:0000313" key="1">
    <source>
        <dbReference type="EMBL" id="ELZ96459.1"/>
    </source>
</evidence>
<proteinExistence type="predicted"/>
<dbReference type="EMBL" id="AOLN01000007">
    <property type="protein sequence ID" value="ELZ96459.1"/>
    <property type="molecule type" value="Genomic_DNA"/>
</dbReference>